<sequence length="56" mass="6233">MGKPVGESMHCVLPCERHLNTLVKLELAFEASIVSMRFFDIGESQLESLSAHLIFA</sequence>
<dbReference type="EMBL" id="JACXVP010000004">
    <property type="protein sequence ID" value="KAG5610955.1"/>
    <property type="molecule type" value="Genomic_DNA"/>
</dbReference>
<accession>A0A9J5ZDD9</accession>
<keyword evidence="2" id="KW-1185">Reference proteome</keyword>
<gene>
    <name evidence="1" type="ORF">H5410_022236</name>
</gene>
<reference evidence="1 2" key="1">
    <citation type="submission" date="2020-09" db="EMBL/GenBank/DDBJ databases">
        <title>De no assembly of potato wild relative species, Solanum commersonii.</title>
        <authorList>
            <person name="Cho K."/>
        </authorList>
    </citation>
    <scope>NUCLEOTIDE SEQUENCE [LARGE SCALE GENOMIC DNA]</scope>
    <source>
        <strain evidence="1">LZ3.2</strain>
        <tissue evidence="1">Leaf</tissue>
    </source>
</reference>
<name>A0A9J5ZDD9_SOLCO</name>
<protein>
    <submittedName>
        <fullName evidence="1">Uncharacterized protein</fullName>
    </submittedName>
</protein>
<proteinExistence type="predicted"/>
<dbReference type="Proteomes" id="UP000824120">
    <property type="component" value="Chromosome 4"/>
</dbReference>
<comment type="caution">
    <text evidence="1">The sequence shown here is derived from an EMBL/GenBank/DDBJ whole genome shotgun (WGS) entry which is preliminary data.</text>
</comment>
<organism evidence="1 2">
    <name type="scientific">Solanum commersonii</name>
    <name type="common">Commerson's wild potato</name>
    <name type="synonym">Commerson's nightshade</name>
    <dbReference type="NCBI Taxonomy" id="4109"/>
    <lineage>
        <taxon>Eukaryota</taxon>
        <taxon>Viridiplantae</taxon>
        <taxon>Streptophyta</taxon>
        <taxon>Embryophyta</taxon>
        <taxon>Tracheophyta</taxon>
        <taxon>Spermatophyta</taxon>
        <taxon>Magnoliopsida</taxon>
        <taxon>eudicotyledons</taxon>
        <taxon>Gunneridae</taxon>
        <taxon>Pentapetalae</taxon>
        <taxon>asterids</taxon>
        <taxon>lamiids</taxon>
        <taxon>Solanales</taxon>
        <taxon>Solanaceae</taxon>
        <taxon>Solanoideae</taxon>
        <taxon>Solaneae</taxon>
        <taxon>Solanum</taxon>
    </lineage>
</organism>
<dbReference type="AlphaFoldDB" id="A0A9J5ZDD9"/>
<evidence type="ECO:0000313" key="1">
    <source>
        <dbReference type="EMBL" id="KAG5610955.1"/>
    </source>
</evidence>
<evidence type="ECO:0000313" key="2">
    <source>
        <dbReference type="Proteomes" id="UP000824120"/>
    </source>
</evidence>